<keyword evidence="3" id="KW-1185">Reference proteome</keyword>
<organism evidence="2 3">
    <name type="scientific">Nothobranchius furzeri</name>
    <name type="common">Turquoise killifish</name>
    <dbReference type="NCBI Taxonomy" id="105023"/>
    <lineage>
        <taxon>Eukaryota</taxon>
        <taxon>Metazoa</taxon>
        <taxon>Chordata</taxon>
        <taxon>Craniata</taxon>
        <taxon>Vertebrata</taxon>
        <taxon>Euteleostomi</taxon>
        <taxon>Actinopterygii</taxon>
        <taxon>Neopterygii</taxon>
        <taxon>Teleostei</taxon>
        <taxon>Neoteleostei</taxon>
        <taxon>Acanthomorphata</taxon>
        <taxon>Ovalentaria</taxon>
        <taxon>Atherinomorphae</taxon>
        <taxon>Cyprinodontiformes</taxon>
        <taxon>Nothobranchiidae</taxon>
        <taxon>Nothobranchius</taxon>
    </lineage>
</organism>
<dbReference type="Ensembl" id="ENSNFUT00015011336.1">
    <property type="protein sequence ID" value="ENSNFUP00015010791.1"/>
    <property type="gene ID" value="ENSNFUG00015005330.1"/>
</dbReference>
<name>A0A8C6KY30_NOTFU</name>
<dbReference type="Proteomes" id="UP000694548">
    <property type="component" value="Chromosome sgr15"/>
</dbReference>
<dbReference type="PANTHER" id="PTHR33332">
    <property type="entry name" value="REVERSE TRANSCRIPTASE DOMAIN-CONTAINING PROTEIN"/>
    <property type="match status" value="1"/>
</dbReference>
<dbReference type="InterPro" id="IPR000477">
    <property type="entry name" value="RT_dom"/>
</dbReference>
<dbReference type="Pfam" id="PF00078">
    <property type="entry name" value="RVT_1"/>
    <property type="match status" value="1"/>
</dbReference>
<dbReference type="GeneTree" id="ENSGT01060000248530"/>
<dbReference type="AlphaFoldDB" id="A0A8C6KY30"/>
<evidence type="ECO:0000259" key="1">
    <source>
        <dbReference type="PROSITE" id="PS50878"/>
    </source>
</evidence>
<evidence type="ECO:0000313" key="2">
    <source>
        <dbReference type="Ensembl" id="ENSNFUP00015010791.1"/>
    </source>
</evidence>
<evidence type="ECO:0000313" key="3">
    <source>
        <dbReference type="Proteomes" id="UP000694548"/>
    </source>
</evidence>
<feature type="domain" description="Reverse transcriptase" evidence="1">
    <location>
        <begin position="1"/>
        <end position="257"/>
    </location>
</feature>
<reference evidence="2" key="1">
    <citation type="submission" date="2014-08" db="EMBL/GenBank/DDBJ databases">
        <authorList>
            <person name="Senf B."/>
            <person name="Petzold A."/>
            <person name="Downie B.R."/>
            <person name="Koch P."/>
            <person name="Platzer M."/>
        </authorList>
    </citation>
    <scope>NUCLEOTIDE SEQUENCE [LARGE SCALE GENOMIC DNA]</scope>
    <source>
        <strain evidence="2">GRZ</strain>
    </source>
</reference>
<sequence length="451" mass="52714">MKIAKVVPFFKGGDKHNFSNYRPVSLLPRFSKIIEKVFVSRLDKFIEENNILNNEQYGFRTKHSTAMAIMELIGKLSTAIDNKNYFISIFVDLKKALDVIDHSRLLQKLHEYGIRGVAHQWVRSYLKNRNQFVQLNNTKSELREINYVVPQRSVLGPKLFILFINDLVSVSKLLSTVLFADDTTLFYSGSDINEVTRVINDELIKVNNWFDRNRLSLNLTKTNVTLFNDRDNKDVAIKINGMDIQMVKETKFLGVMFDEAITWKSHIGYIRGKIAKAIAILHKVKFLLNSSGLLTLYNSLTVPYLTYCVEIWGSTCKTHTQPLFILQKRALRIINNNHYRDPSNPIFIKYKLLKFYDLVNMKILQIMYKAKTNTLLTNIQKMFEKRVSNYFLKGIEVFKKPKFRTRMKEMTISVNGMRIWNNLSKDIKESKSLNIFFKNVSNQVYYRTTIS</sequence>
<dbReference type="CDD" id="cd01650">
    <property type="entry name" value="RT_nLTR_like"/>
    <property type="match status" value="1"/>
</dbReference>
<proteinExistence type="predicted"/>
<dbReference type="PROSITE" id="PS50878">
    <property type="entry name" value="RT_POL"/>
    <property type="match status" value="1"/>
</dbReference>
<reference evidence="2" key="3">
    <citation type="submission" date="2025-09" db="UniProtKB">
        <authorList>
            <consortium name="Ensembl"/>
        </authorList>
    </citation>
    <scope>IDENTIFICATION</scope>
</reference>
<protein>
    <recommendedName>
        <fullName evidence="1">Reverse transcriptase domain-containing protein</fullName>
    </recommendedName>
</protein>
<reference evidence="2" key="2">
    <citation type="submission" date="2025-08" db="UniProtKB">
        <authorList>
            <consortium name="Ensembl"/>
        </authorList>
    </citation>
    <scope>IDENTIFICATION</scope>
</reference>
<accession>A0A8C6KY30</accession>